<dbReference type="Pfam" id="PF23639">
    <property type="entry name" value="DUF7146"/>
    <property type="match status" value="1"/>
</dbReference>
<evidence type="ECO:0000256" key="2">
    <source>
        <dbReference type="ARBA" id="ARBA00022515"/>
    </source>
</evidence>
<protein>
    <recommendedName>
        <fullName evidence="8">DNA primase/helicase Gp4 N-terminal Bacteriophage T7-like domain-containing protein</fullName>
    </recommendedName>
</protein>
<dbReference type="InterPro" id="IPR006171">
    <property type="entry name" value="TOPRIM_dom"/>
</dbReference>
<keyword evidence="3" id="KW-0808">Transferase</keyword>
<dbReference type="SMART" id="SM00778">
    <property type="entry name" value="Prim_Zn_Ribbon"/>
    <property type="match status" value="1"/>
</dbReference>
<evidence type="ECO:0000313" key="9">
    <source>
        <dbReference type="EMBL" id="OCX68016.1"/>
    </source>
</evidence>
<keyword evidence="10" id="KW-1185">Reference proteome</keyword>
<dbReference type="Pfam" id="PF13362">
    <property type="entry name" value="Toprim_3"/>
    <property type="match status" value="1"/>
</dbReference>
<dbReference type="InterPro" id="IPR036977">
    <property type="entry name" value="DNA_primase_Znf_CHC2"/>
</dbReference>
<comment type="caution">
    <text evidence="9">The sequence shown here is derived from an EMBL/GenBank/DDBJ whole genome shotgun (WGS) entry which is preliminary data.</text>
</comment>
<accession>A0A1C2IUP9</accession>
<evidence type="ECO:0000256" key="1">
    <source>
        <dbReference type="ARBA" id="ARBA00022478"/>
    </source>
</evidence>
<keyword evidence="2" id="KW-0639">Primosome</keyword>
<keyword evidence="6" id="KW-0804">Transcription</keyword>
<dbReference type="InterPro" id="IPR013237">
    <property type="entry name" value="Phage_T7_Gp4_N"/>
</dbReference>
<evidence type="ECO:0000313" key="10">
    <source>
        <dbReference type="Proteomes" id="UP000095008"/>
    </source>
</evidence>
<dbReference type="GO" id="GO:0016779">
    <property type="term" value="F:nucleotidyltransferase activity"/>
    <property type="evidence" value="ECO:0007669"/>
    <property type="project" value="UniProtKB-KW"/>
</dbReference>
<dbReference type="Pfam" id="PF08273">
    <property type="entry name" value="Zn_Ribbon_Prim"/>
    <property type="match status" value="1"/>
</dbReference>
<reference evidence="9" key="1">
    <citation type="journal article" date="2016" name="Int. J. Mol. Sci.">
        <title>Comparative genomics of the extreme acidophile Acidithiobacillus thiooxidans reveals intraspecific divergence and niche adaptation.</title>
        <authorList>
            <person name="Zhang X."/>
            <person name="Feng X."/>
            <person name="Tao J."/>
            <person name="Ma L."/>
            <person name="Xiao Y."/>
            <person name="Liang Y."/>
            <person name="Liu X."/>
            <person name="Yin H."/>
        </authorList>
    </citation>
    <scope>NUCLEOTIDE SEQUENCE [LARGE SCALE GENOMIC DNA]</scope>
    <source>
        <strain evidence="9">DXS-W</strain>
    </source>
</reference>
<dbReference type="InterPro" id="IPR055570">
    <property type="entry name" value="DUF7146"/>
</dbReference>
<dbReference type="EMBL" id="LWRY01000283">
    <property type="protein sequence ID" value="OCX68016.1"/>
    <property type="molecule type" value="Genomic_DNA"/>
</dbReference>
<sequence>MQKRYDAAVVRQEARDQWDMILSYLAPEIESALQHPGKHIPCPVHGGKDGFRVFKDVRETGGGICNTCGSQSDGFALLMWLRNWDFVTTLKAVAELLGTGELQEFTQRRAPAPPKVPERMNASKRLSDTWTQSVPITDSRAKAARNYFESRGIPLEGWLHLIPNPDAVIRFHPSLTYYQEGELNGRFPALLCLVTAKNGDAVNLHRTYLHPEGHGKAPVSAPKKLMTPLPGKSTSGAAIRLGPVVNGVVQGAEGLETAAAIMTARQKPVWGLISDTMMAAFEPPDEAHSVVLWADKDRPQMIHGKLVCPGIESAQKAALRLHEQGRRTRIVLPQHPIPEEAKSLDWLDVFNLYGAEQVGPARSVVQIPAHGSKQSSGLLSRVASIWRAV</sequence>
<dbReference type="RefSeq" id="WP_065974948.1">
    <property type="nucleotide sequence ID" value="NZ_LWRY01000283.1"/>
</dbReference>
<evidence type="ECO:0000259" key="8">
    <source>
        <dbReference type="SMART" id="SM00778"/>
    </source>
</evidence>
<dbReference type="GO" id="GO:0003677">
    <property type="term" value="F:DNA binding"/>
    <property type="evidence" value="ECO:0007669"/>
    <property type="project" value="InterPro"/>
</dbReference>
<dbReference type="GO" id="GO:0008270">
    <property type="term" value="F:zinc ion binding"/>
    <property type="evidence" value="ECO:0007669"/>
    <property type="project" value="InterPro"/>
</dbReference>
<evidence type="ECO:0000256" key="7">
    <source>
        <dbReference type="SAM" id="MobiDB-lite"/>
    </source>
</evidence>
<keyword evidence="4" id="KW-0548">Nucleotidyltransferase</keyword>
<evidence type="ECO:0000256" key="3">
    <source>
        <dbReference type="ARBA" id="ARBA00022679"/>
    </source>
</evidence>
<dbReference type="GO" id="GO:0004386">
    <property type="term" value="F:helicase activity"/>
    <property type="evidence" value="ECO:0007669"/>
    <property type="project" value="InterPro"/>
</dbReference>
<evidence type="ECO:0000256" key="5">
    <source>
        <dbReference type="ARBA" id="ARBA00022705"/>
    </source>
</evidence>
<feature type="domain" description="DNA primase/helicase Gp4 N-terminal Bacteriophage T7-like" evidence="8">
    <location>
        <begin position="37"/>
        <end position="75"/>
    </location>
</feature>
<evidence type="ECO:0000256" key="6">
    <source>
        <dbReference type="ARBA" id="ARBA00023163"/>
    </source>
</evidence>
<gene>
    <name evidence="9" type="ORF">A6M23_19290</name>
</gene>
<feature type="region of interest" description="Disordered" evidence="7">
    <location>
        <begin position="111"/>
        <end position="131"/>
    </location>
</feature>
<dbReference type="GO" id="GO:1990077">
    <property type="term" value="C:primosome complex"/>
    <property type="evidence" value="ECO:0007669"/>
    <property type="project" value="UniProtKB-KW"/>
</dbReference>
<dbReference type="GO" id="GO:0000428">
    <property type="term" value="C:DNA-directed RNA polymerase complex"/>
    <property type="evidence" value="ECO:0007669"/>
    <property type="project" value="UniProtKB-KW"/>
</dbReference>
<keyword evidence="5" id="KW-0235">DNA replication</keyword>
<keyword evidence="1" id="KW-0240">DNA-directed RNA polymerase</keyword>
<dbReference type="AlphaFoldDB" id="A0A1C2IUP9"/>
<dbReference type="Proteomes" id="UP000095008">
    <property type="component" value="Unassembled WGS sequence"/>
</dbReference>
<organism evidence="9 10">
    <name type="scientific">Acidithiobacillus thiooxidans</name>
    <name type="common">Thiobacillus thiooxidans</name>
    <dbReference type="NCBI Taxonomy" id="930"/>
    <lineage>
        <taxon>Bacteria</taxon>
        <taxon>Pseudomonadati</taxon>
        <taxon>Pseudomonadota</taxon>
        <taxon>Acidithiobacillia</taxon>
        <taxon>Acidithiobacillales</taxon>
        <taxon>Acidithiobacillaceae</taxon>
        <taxon>Acidithiobacillus</taxon>
    </lineage>
</organism>
<proteinExistence type="predicted"/>
<dbReference type="OrthoDB" id="8967890at2"/>
<dbReference type="SUPFAM" id="SSF57783">
    <property type="entry name" value="Zinc beta-ribbon"/>
    <property type="match status" value="1"/>
</dbReference>
<name>A0A1C2IUP9_ACITH</name>
<dbReference type="Gene3D" id="3.90.580.10">
    <property type="entry name" value="Zinc finger, CHC2-type domain"/>
    <property type="match status" value="1"/>
</dbReference>
<dbReference type="GO" id="GO:0006269">
    <property type="term" value="P:DNA replication, synthesis of primer"/>
    <property type="evidence" value="ECO:0007669"/>
    <property type="project" value="UniProtKB-KW"/>
</dbReference>
<evidence type="ECO:0000256" key="4">
    <source>
        <dbReference type="ARBA" id="ARBA00022695"/>
    </source>
</evidence>